<dbReference type="AlphaFoldDB" id="A0A517YD98"/>
<protein>
    <submittedName>
        <fullName evidence="2">Uncharacterized protein</fullName>
    </submittedName>
</protein>
<feature type="chain" id="PRO_5022096894" evidence="1">
    <location>
        <begin position="25"/>
        <end position="392"/>
    </location>
</feature>
<evidence type="ECO:0000313" key="2">
    <source>
        <dbReference type="EMBL" id="QDU28213.1"/>
    </source>
</evidence>
<dbReference type="EMBL" id="CP036274">
    <property type="protein sequence ID" value="QDU28213.1"/>
    <property type="molecule type" value="Genomic_DNA"/>
</dbReference>
<feature type="signal peptide" evidence="1">
    <location>
        <begin position="1"/>
        <end position="24"/>
    </location>
</feature>
<keyword evidence="1" id="KW-0732">Signal</keyword>
<sequence length="392" mass="44100" precursor="true">MRRSLSWLLACSATCCLFSVPANAQEVVSYVPKVGEFPPPNSGTYLAGELVVIDPVNRRGGLRLDGNGAGDRYNSGPLHYFAMLPYGTISFNGAPAELRDIPLGTHVHGYFYLPPVGEEATIPPLPKDLAKYEIKQNHAVSLEDDFSFYQRQGQSWKVVSLELMKGKINVAPSGQLAKDGINTTYTFDIDDSTTVWKGRKLVDLADITPDQIVQFNLGWSPGWRDKEFTVAEVWLDEESRNFATELQRRRHVKYQKQRWLPAWIDRVEDNDFGGGMVTLTLFGGMDPSLYADLKATQDKGFGVAAAEKTLRTWFHRGDKKIGQVIEWKESTNPPPGSSGIQIRLKFTELLDGYRPGRVVRVKCHDWIFVTMPPEERVKSVEDQQRSTIFSIP</sequence>
<keyword evidence="3" id="KW-1185">Reference proteome</keyword>
<evidence type="ECO:0000256" key="1">
    <source>
        <dbReference type="SAM" id="SignalP"/>
    </source>
</evidence>
<organism evidence="2 3">
    <name type="scientific">Anatilimnocola aggregata</name>
    <dbReference type="NCBI Taxonomy" id="2528021"/>
    <lineage>
        <taxon>Bacteria</taxon>
        <taxon>Pseudomonadati</taxon>
        <taxon>Planctomycetota</taxon>
        <taxon>Planctomycetia</taxon>
        <taxon>Pirellulales</taxon>
        <taxon>Pirellulaceae</taxon>
        <taxon>Anatilimnocola</taxon>
    </lineage>
</organism>
<reference evidence="2 3" key="1">
    <citation type="submission" date="2019-02" db="EMBL/GenBank/DDBJ databases">
        <title>Deep-cultivation of Planctomycetes and their phenomic and genomic characterization uncovers novel biology.</title>
        <authorList>
            <person name="Wiegand S."/>
            <person name="Jogler M."/>
            <person name="Boedeker C."/>
            <person name="Pinto D."/>
            <person name="Vollmers J."/>
            <person name="Rivas-Marin E."/>
            <person name="Kohn T."/>
            <person name="Peeters S.H."/>
            <person name="Heuer A."/>
            <person name="Rast P."/>
            <person name="Oberbeckmann S."/>
            <person name="Bunk B."/>
            <person name="Jeske O."/>
            <person name="Meyerdierks A."/>
            <person name="Storesund J.E."/>
            <person name="Kallscheuer N."/>
            <person name="Luecker S."/>
            <person name="Lage O.M."/>
            <person name="Pohl T."/>
            <person name="Merkel B.J."/>
            <person name="Hornburger P."/>
            <person name="Mueller R.-W."/>
            <person name="Bruemmer F."/>
            <person name="Labrenz M."/>
            <person name="Spormann A.M."/>
            <person name="Op den Camp H."/>
            <person name="Overmann J."/>
            <person name="Amann R."/>
            <person name="Jetten M.S.M."/>
            <person name="Mascher T."/>
            <person name="Medema M.H."/>
            <person name="Devos D.P."/>
            <person name="Kaster A.-K."/>
            <person name="Ovreas L."/>
            <person name="Rohde M."/>
            <person name="Galperin M.Y."/>
            <person name="Jogler C."/>
        </authorList>
    </citation>
    <scope>NUCLEOTIDE SEQUENCE [LARGE SCALE GENOMIC DNA]</scope>
    <source>
        <strain evidence="2 3">ETA_A8</strain>
    </source>
</reference>
<evidence type="ECO:0000313" key="3">
    <source>
        <dbReference type="Proteomes" id="UP000315017"/>
    </source>
</evidence>
<name>A0A517YD98_9BACT</name>
<dbReference type="KEGG" id="aagg:ETAA8_33130"/>
<proteinExistence type="predicted"/>
<gene>
    <name evidence="2" type="ORF">ETAA8_33130</name>
</gene>
<accession>A0A517YD98</accession>
<dbReference type="Proteomes" id="UP000315017">
    <property type="component" value="Chromosome"/>
</dbReference>